<dbReference type="InterPro" id="IPR051675">
    <property type="entry name" value="Endo/Exo/Phosphatase_dom_1"/>
</dbReference>
<keyword evidence="2" id="KW-0732">Signal</keyword>
<evidence type="ECO:0000256" key="2">
    <source>
        <dbReference type="SAM" id="SignalP"/>
    </source>
</evidence>
<dbReference type="RefSeq" id="WP_168107045.1">
    <property type="nucleotide sequence ID" value="NZ_VTOX01000002.1"/>
</dbReference>
<feature type="signal peptide" evidence="2">
    <location>
        <begin position="1"/>
        <end position="20"/>
    </location>
</feature>
<dbReference type="PANTHER" id="PTHR21180">
    <property type="entry name" value="ENDONUCLEASE/EXONUCLEASE/PHOSPHATASE FAMILY DOMAIN-CONTAINING PROTEIN 1"/>
    <property type="match status" value="1"/>
</dbReference>
<dbReference type="EMBL" id="VTOX01000002">
    <property type="protein sequence ID" value="NKE65970.1"/>
    <property type="molecule type" value="Genomic_DNA"/>
</dbReference>
<evidence type="ECO:0008006" key="5">
    <source>
        <dbReference type="Google" id="ProtNLM"/>
    </source>
</evidence>
<dbReference type="Proteomes" id="UP000521868">
    <property type="component" value="Unassembled WGS sequence"/>
</dbReference>
<proteinExistence type="predicted"/>
<accession>A0A7X6DF17</accession>
<comment type="caution">
    <text evidence="3">The sequence shown here is derived from an EMBL/GenBank/DDBJ whole genome shotgun (WGS) entry which is preliminary data.</text>
</comment>
<dbReference type="Gene3D" id="1.10.150.320">
    <property type="entry name" value="Photosystem II 12 kDa extrinsic protein"/>
    <property type="match status" value="1"/>
</dbReference>
<name>A0A7X6DF17_9BURK</name>
<sequence>MWKKLLAALAMCCATVMAMAAVDVNKATEADLDALKGIGPVTSKLILNERKKGAFKDWQDFIDRVKGVGESRAAKFSEEGLTVNGQAFKPVATAKKDDKAPAKAAKADAKAEKADAKAEKKEAKAEAKAEKKEVKADAKAERKEAKAEAAKPAASAARK</sequence>
<evidence type="ECO:0000256" key="1">
    <source>
        <dbReference type="SAM" id="MobiDB-lite"/>
    </source>
</evidence>
<evidence type="ECO:0000313" key="3">
    <source>
        <dbReference type="EMBL" id="NKE65970.1"/>
    </source>
</evidence>
<gene>
    <name evidence="3" type="ORF">RAMLITH_09075</name>
</gene>
<keyword evidence="4" id="KW-1185">Reference proteome</keyword>
<reference evidence="3 4" key="1">
    <citation type="journal article" date="2020" name="Nature">
        <title>Bacterial chemolithoautotrophy via manganese oxidation.</title>
        <authorList>
            <person name="Yu H."/>
            <person name="Leadbetter J.R."/>
        </authorList>
    </citation>
    <scope>NUCLEOTIDE SEQUENCE [LARGE SCALE GENOMIC DNA]</scope>
    <source>
        <strain evidence="3 4">RBP-1</strain>
    </source>
</reference>
<evidence type="ECO:0000313" key="4">
    <source>
        <dbReference type="Proteomes" id="UP000521868"/>
    </source>
</evidence>
<dbReference type="Pfam" id="PF12836">
    <property type="entry name" value="HHH_3"/>
    <property type="match status" value="1"/>
</dbReference>
<dbReference type="InterPro" id="IPR010994">
    <property type="entry name" value="RuvA_2-like"/>
</dbReference>
<feature type="compositionally biased region" description="Basic and acidic residues" evidence="1">
    <location>
        <begin position="94"/>
        <end position="149"/>
    </location>
</feature>
<dbReference type="AlphaFoldDB" id="A0A7X6DF17"/>
<feature type="compositionally biased region" description="Low complexity" evidence="1">
    <location>
        <begin position="150"/>
        <end position="159"/>
    </location>
</feature>
<dbReference type="SUPFAM" id="SSF47781">
    <property type="entry name" value="RuvA domain 2-like"/>
    <property type="match status" value="1"/>
</dbReference>
<dbReference type="PANTHER" id="PTHR21180:SF32">
    <property type="entry name" value="ENDONUCLEASE_EXONUCLEASE_PHOSPHATASE FAMILY DOMAIN-CONTAINING PROTEIN 1"/>
    <property type="match status" value="1"/>
</dbReference>
<feature type="chain" id="PRO_5030771184" description="Helix-hairpin-helix domain-containing protein" evidence="2">
    <location>
        <begin position="21"/>
        <end position="159"/>
    </location>
</feature>
<feature type="region of interest" description="Disordered" evidence="1">
    <location>
        <begin position="92"/>
        <end position="159"/>
    </location>
</feature>
<protein>
    <recommendedName>
        <fullName evidence="5">Helix-hairpin-helix domain-containing protein</fullName>
    </recommendedName>
</protein>
<organism evidence="3 4">
    <name type="scientific">Ramlibacter lithotrophicus</name>
    <dbReference type="NCBI Taxonomy" id="2606681"/>
    <lineage>
        <taxon>Bacteria</taxon>
        <taxon>Pseudomonadati</taxon>
        <taxon>Pseudomonadota</taxon>
        <taxon>Betaproteobacteria</taxon>
        <taxon>Burkholderiales</taxon>
        <taxon>Comamonadaceae</taxon>
        <taxon>Ramlibacter</taxon>
    </lineage>
</organism>